<dbReference type="InterPro" id="IPR027417">
    <property type="entry name" value="P-loop_NTPase"/>
</dbReference>
<accession>L0RXX0</accession>
<evidence type="ECO:0000256" key="3">
    <source>
        <dbReference type="ARBA" id="ARBA00022840"/>
    </source>
</evidence>
<keyword evidence="3 5" id="KW-0067">ATP-binding</keyword>
<dbReference type="PROSITE" id="PS50893">
    <property type="entry name" value="ABC_TRANSPORTER_2"/>
    <property type="match status" value="1"/>
</dbReference>
<dbReference type="GO" id="GO:0043190">
    <property type="term" value="C:ATP-binding cassette (ABC) transporter complex"/>
    <property type="evidence" value="ECO:0007669"/>
    <property type="project" value="InterPro"/>
</dbReference>
<dbReference type="EMBL" id="HF559394">
    <property type="protein sequence ID" value="CCP24421.1"/>
    <property type="molecule type" value="Genomic_DNA"/>
</dbReference>
<dbReference type="HOGENOM" id="CLU_000604_1_1_14"/>
<name>L0RXX0_MYCC1</name>
<proteinExistence type="predicted"/>
<dbReference type="SMART" id="SM00382">
    <property type="entry name" value="AAA"/>
    <property type="match status" value="1"/>
</dbReference>
<keyword evidence="6" id="KW-1185">Reference proteome</keyword>
<reference evidence="6" key="1">
    <citation type="journal article" date="2013" name="Genome Announc.">
        <title>Complete genome sequence of Mycoplasma cynos strain C142.</title>
        <authorList>
            <person name="Walker C.A."/>
            <person name="Mannering S.A."/>
            <person name="Shields S."/>
            <person name="Blake D.P."/>
            <person name="Brownlie J."/>
        </authorList>
    </citation>
    <scope>NUCLEOTIDE SEQUENCE [LARGE SCALE GENOMIC DNA]</scope>
    <source>
        <strain evidence="6">C142</strain>
    </source>
</reference>
<keyword evidence="1" id="KW-0813">Transport</keyword>
<protein>
    <submittedName>
        <fullName evidence="5">ABC transporter, ATP-binding protein</fullName>
    </submittedName>
</protein>
<sequence>MWILWCWRISRESLWYRLPFFYFLNLKIKERRKMAINKKKQNHIIELKNIVKTFDNKTVLNNIDLKINRGEFVTLLGPSGSGKTTILRLIGGFEWATRGEIKFNGLDIKDLSPYKRNVSTIFQDYALFPHLNVEGNILYGLKIKRVPKEIINQKYINALEIKKRYWEEKAKKKMQALDLIQDKYIEELEKLKPGTYQYNKRQSWLDDSDFKYSYWENFVQLKTQDYENKYFKRKMSNEELNEKVKRIIDIVGLTGNETKAISELSGGMKQRVALARSLVIEPEILLLDEPLSALDAKIRQKMQVLLRTIQQELGLTFIFVTHDQDEALELSDRIAIMRDGVIEQYDTPKEIYDYPTNIWVAKFIGDSNIFNGKFLSDGNVKLFGKKYKTIHDEDEFEINSEVDVLIRPEDIDISNTTTSKENKIIGYVKEISYRGSYYYLKIESDEGNIFHVETAKKFHLDEKVFLSWTIDSIHLMKKDPKWNYNQNEF</sequence>
<dbReference type="InterPro" id="IPR017871">
    <property type="entry name" value="ABC_transporter-like_CS"/>
</dbReference>
<feature type="domain" description="ABC transporter" evidence="4">
    <location>
        <begin position="45"/>
        <end position="364"/>
    </location>
</feature>
<dbReference type="Pfam" id="PF00005">
    <property type="entry name" value="ABC_tran"/>
    <property type="match status" value="1"/>
</dbReference>
<evidence type="ECO:0000259" key="4">
    <source>
        <dbReference type="PROSITE" id="PS50893"/>
    </source>
</evidence>
<gene>
    <name evidence="5" type="primary">MCYN0689</name>
    <name evidence="5" type="ordered locus">MCYN_0689</name>
</gene>
<dbReference type="KEGG" id="mcy:MCYN_0689"/>
<dbReference type="InterPro" id="IPR013611">
    <property type="entry name" value="Transp-assoc_OB_typ2"/>
</dbReference>
<dbReference type="Gene3D" id="2.40.50.100">
    <property type="match status" value="1"/>
</dbReference>
<dbReference type="PANTHER" id="PTHR42781:SF4">
    <property type="entry name" value="SPERMIDINE_PUTRESCINE IMPORT ATP-BINDING PROTEIN POTA"/>
    <property type="match status" value="1"/>
</dbReference>
<dbReference type="GO" id="GO:0005524">
    <property type="term" value="F:ATP binding"/>
    <property type="evidence" value="ECO:0007669"/>
    <property type="project" value="UniProtKB-KW"/>
</dbReference>
<dbReference type="InterPro" id="IPR008995">
    <property type="entry name" value="Mo/tungstate-bd_C_term_dom"/>
</dbReference>
<evidence type="ECO:0000256" key="2">
    <source>
        <dbReference type="ARBA" id="ARBA00022741"/>
    </source>
</evidence>
<organism evidence="5 6">
    <name type="scientific">Mycoplasmopsis cynos (strain C142)</name>
    <name type="common">Mycoplasma cynos</name>
    <dbReference type="NCBI Taxonomy" id="1246955"/>
    <lineage>
        <taxon>Bacteria</taxon>
        <taxon>Bacillati</taxon>
        <taxon>Mycoplasmatota</taxon>
        <taxon>Mycoplasmoidales</taxon>
        <taxon>Metamycoplasmataceae</taxon>
        <taxon>Mycoplasmopsis</taxon>
    </lineage>
</organism>
<dbReference type="GO" id="GO:0022857">
    <property type="term" value="F:transmembrane transporter activity"/>
    <property type="evidence" value="ECO:0007669"/>
    <property type="project" value="InterPro"/>
</dbReference>
<dbReference type="STRING" id="1246955.MCYN_0689"/>
<dbReference type="Pfam" id="PF08402">
    <property type="entry name" value="TOBE_2"/>
    <property type="match status" value="1"/>
</dbReference>
<dbReference type="eggNOG" id="COG3839">
    <property type="taxonomic scope" value="Bacteria"/>
</dbReference>
<dbReference type="InterPro" id="IPR003439">
    <property type="entry name" value="ABC_transporter-like_ATP-bd"/>
</dbReference>
<dbReference type="AlphaFoldDB" id="L0RXX0"/>
<dbReference type="InterPro" id="IPR050093">
    <property type="entry name" value="ABC_SmlMolc_Importer"/>
</dbReference>
<dbReference type="Proteomes" id="UP000010466">
    <property type="component" value="Chromosome"/>
</dbReference>
<dbReference type="GO" id="GO:0016887">
    <property type="term" value="F:ATP hydrolysis activity"/>
    <property type="evidence" value="ECO:0007669"/>
    <property type="project" value="InterPro"/>
</dbReference>
<dbReference type="Gene3D" id="3.40.50.300">
    <property type="entry name" value="P-loop containing nucleotide triphosphate hydrolases"/>
    <property type="match status" value="2"/>
</dbReference>
<dbReference type="SUPFAM" id="SSF52540">
    <property type="entry name" value="P-loop containing nucleoside triphosphate hydrolases"/>
    <property type="match status" value="1"/>
</dbReference>
<keyword evidence="2" id="KW-0547">Nucleotide-binding</keyword>
<dbReference type="InterPro" id="IPR003593">
    <property type="entry name" value="AAA+_ATPase"/>
</dbReference>
<evidence type="ECO:0000256" key="1">
    <source>
        <dbReference type="ARBA" id="ARBA00022448"/>
    </source>
</evidence>
<evidence type="ECO:0000313" key="5">
    <source>
        <dbReference type="EMBL" id="CCP24421.1"/>
    </source>
</evidence>
<dbReference type="PANTHER" id="PTHR42781">
    <property type="entry name" value="SPERMIDINE/PUTRESCINE IMPORT ATP-BINDING PROTEIN POTA"/>
    <property type="match status" value="1"/>
</dbReference>
<evidence type="ECO:0000313" key="6">
    <source>
        <dbReference type="Proteomes" id="UP000010466"/>
    </source>
</evidence>
<dbReference type="SUPFAM" id="SSF50331">
    <property type="entry name" value="MOP-like"/>
    <property type="match status" value="1"/>
</dbReference>
<dbReference type="PROSITE" id="PS00211">
    <property type="entry name" value="ABC_TRANSPORTER_1"/>
    <property type="match status" value="1"/>
</dbReference>
<dbReference type="PATRIC" id="fig|1246955.3.peg.623"/>